<dbReference type="Proteomes" id="UP000469670">
    <property type="component" value="Unassembled WGS sequence"/>
</dbReference>
<evidence type="ECO:0000313" key="1">
    <source>
        <dbReference type="EMBL" id="NEC20016.1"/>
    </source>
</evidence>
<reference evidence="1 2" key="1">
    <citation type="submission" date="2020-01" db="EMBL/GenBank/DDBJ databases">
        <title>Insect and environment-associated Actinomycetes.</title>
        <authorList>
            <person name="Currrie C."/>
            <person name="Chevrette M."/>
            <person name="Carlson C."/>
            <person name="Stubbendieck R."/>
            <person name="Wendt-Pienkowski E."/>
        </authorList>
    </citation>
    <scope>NUCLEOTIDE SEQUENCE [LARGE SCALE GENOMIC DNA]</scope>
    <source>
        <strain evidence="1 2">SID7590</strain>
    </source>
</reference>
<proteinExistence type="predicted"/>
<gene>
    <name evidence="1" type="ORF">G3I50_17395</name>
</gene>
<comment type="caution">
    <text evidence="1">The sequence shown here is derived from an EMBL/GenBank/DDBJ whole genome shotgun (WGS) entry which is preliminary data.</text>
</comment>
<protein>
    <submittedName>
        <fullName evidence="1">Uncharacterized protein</fullName>
    </submittedName>
</protein>
<organism evidence="1 2">
    <name type="scientific">Streptomyces parvus</name>
    <dbReference type="NCBI Taxonomy" id="66428"/>
    <lineage>
        <taxon>Bacteria</taxon>
        <taxon>Bacillati</taxon>
        <taxon>Actinomycetota</taxon>
        <taxon>Actinomycetes</taxon>
        <taxon>Kitasatosporales</taxon>
        <taxon>Streptomycetaceae</taxon>
        <taxon>Streptomyces</taxon>
    </lineage>
</organism>
<sequence>MGILDADCFGGIFKRLTPGQVVNVIPGDGLNINDVEYGAPVELTDVWINGFEYDYAHEGTVRFGNVAPLALSELLLDLTSVVEDAG</sequence>
<dbReference type="RefSeq" id="WP_164203519.1">
    <property type="nucleotide sequence ID" value="NZ_JAAGMP010000785.1"/>
</dbReference>
<accession>A0A7K3RXP5</accession>
<name>A0A7K3RXP5_9ACTN</name>
<dbReference type="AlphaFoldDB" id="A0A7K3RXP5"/>
<evidence type="ECO:0000313" key="2">
    <source>
        <dbReference type="Proteomes" id="UP000469670"/>
    </source>
</evidence>
<dbReference type="EMBL" id="JAAGMP010000785">
    <property type="protein sequence ID" value="NEC20016.1"/>
    <property type="molecule type" value="Genomic_DNA"/>
</dbReference>